<dbReference type="Gene3D" id="2.40.50.100">
    <property type="match status" value="1"/>
</dbReference>
<dbReference type="InterPro" id="IPR058637">
    <property type="entry name" value="YknX-like_C"/>
</dbReference>
<dbReference type="Gene3D" id="2.40.420.20">
    <property type="match status" value="1"/>
</dbReference>
<accession>A0A108U5H1</accession>
<feature type="domain" description="Multidrug resistance protein MdtA-like alpha-helical hairpin" evidence="4">
    <location>
        <begin position="104"/>
        <end position="170"/>
    </location>
</feature>
<evidence type="ECO:0000256" key="3">
    <source>
        <dbReference type="SAM" id="SignalP"/>
    </source>
</evidence>
<evidence type="ECO:0000259" key="4">
    <source>
        <dbReference type="Pfam" id="PF25876"/>
    </source>
</evidence>
<dbReference type="Pfam" id="PF25876">
    <property type="entry name" value="HH_MFP_RND"/>
    <property type="match status" value="1"/>
</dbReference>
<dbReference type="NCBIfam" id="TIGR01730">
    <property type="entry name" value="RND_mfp"/>
    <property type="match status" value="1"/>
</dbReference>
<feature type="chain" id="PRO_5007131540" evidence="3">
    <location>
        <begin position="20"/>
        <end position="373"/>
    </location>
</feature>
<dbReference type="SUPFAM" id="SSF111369">
    <property type="entry name" value="HlyD-like secretion proteins"/>
    <property type="match status" value="1"/>
</dbReference>
<keyword evidence="3" id="KW-0732">Signal</keyword>
<evidence type="ECO:0000313" key="7">
    <source>
        <dbReference type="EMBL" id="KWS02906.1"/>
    </source>
</evidence>
<comment type="similarity">
    <text evidence="1">Belongs to the membrane fusion protein (MFP) (TC 8.A.1) family.</text>
</comment>
<reference evidence="7 8" key="1">
    <citation type="journal article" date="2014" name="Genome Announc.">
        <title>Draft Genome Sequence of Lysobacter capsici AZ78, a Bacterium Antagonistic to Plant-Pathogenic Oomycetes.</title>
        <authorList>
            <person name="Puopolo G."/>
            <person name="Sonego P."/>
            <person name="Engelen K."/>
            <person name="Pertot I."/>
        </authorList>
    </citation>
    <scope>NUCLEOTIDE SEQUENCE [LARGE SCALE GENOMIC DNA]</scope>
    <source>
        <strain evidence="7 8">AZ78</strain>
    </source>
</reference>
<proteinExistence type="inferred from homology"/>
<dbReference type="PANTHER" id="PTHR30469">
    <property type="entry name" value="MULTIDRUG RESISTANCE PROTEIN MDTA"/>
    <property type="match status" value="1"/>
</dbReference>
<keyword evidence="8" id="KW-1185">Reference proteome</keyword>
<dbReference type="AlphaFoldDB" id="A0A108U5H1"/>
<dbReference type="InterPro" id="IPR058624">
    <property type="entry name" value="MdtA-like_HH"/>
</dbReference>
<dbReference type="GO" id="GO:0015562">
    <property type="term" value="F:efflux transmembrane transporter activity"/>
    <property type="evidence" value="ECO:0007669"/>
    <property type="project" value="TreeGrafter"/>
</dbReference>
<organism evidence="7 8">
    <name type="scientific">Lysobacter capsici AZ78</name>
    <dbReference type="NCBI Taxonomy" id="1444315"/>
    <lineage>
        <taxon>Bacteria</taxon>
        <taxon>Pseudomonadati</taxon>
        <taxon>Pseudomonadota</taxon>
        <taxon>Gammaproteobacteria</taxon>
        <taxon>Lysobacterales</taxon>
        <taxon>Lysobacteraceae</taxon>
        <taxon>Lysobacter</taxon>
    </lineage>
</organism>
<feature type="coiled-coil region" evidence="2">
    <location>
        <begin position="143"/>
        <end position="170"/>
    </location>
</feature>
<comment type="caution">
    <text evidence="7">The sequence shown here is derived from an EMBL/GenBank/DDBJ whole genome shotgun (WGS) entry which is preliminary data.</text>
</comment>
<sequence>MRAVVPRWLAVIVVCSWLAACGGAKDEPAAAVGASGLAVSLAPAQSQPLARNVLVSGPVSAFEEMQLGVELSGQRVTALRVDVGQAVSRGQVLLELDHRTLDSELAQADASLKQAQASLTLAQVNYERGAKLAATQLVSASSLDELRATRVQAEAQVATARAARDAAQLRRDFAELRAPADGIISKRLVQPGQVVAAGSELLRLIRDGRLEWRAELPEEQLSAVTVGDSVELPYAGGTVAGRIRAVSPGVDAQTRTGTIYADLPEPGALKPGVYVEGRIVTGAGRALMVPSAAIVQRDGHSYVLTMKDKQTVQRLRVRTGQTAQGRIEIVEGLKEGQQVVAEGAGFLGDGDRVRVVPAAQQAGKATGNGTKQP</sequence>
<keyword evidence="2" id="KW-0175">Coiled coil</keyword>
<dbReference type="OrthoDB" id="7265739at2"/>
<dbReference type="PANTHER" id="PTHR30469:SF15">
    <property type="entry name" value="HLYD FAMILY OF SECRETION PROTEINS"/>
    <property type="match status" value="1"/>
</dbReference>
<evidence type="ECO:0000259" key="5">
    <source>
        <dbReference type="Pfam" id="PF25954"/>
    </source>
</evidence>
<protein>
    <submittedName>
        <fullName evidence="7">Co/Zn/Cd efflux system membrane fusion protein</fullName>
    </submittedName>
</protein>
<dbReference type="EMBL" id="JAJA02000001">
    <property type="protein sequence ID" value="KWS02906.1"/>
    <property type="molecule type" value="Genomic_DNA"/>
</dbReference>
<name>A0A108U5H1_9GAMM</name>
<evidence type="ECO:0000256" key="1">
    <source>
        <dbReference type="ARBA" id="ARBA00009477"/>
    </source>
</evidence>
<dbReference type="InterPro" id="IPR006143">
    <property type="entry name" value="RND_pump_MFP"/>
</dbReference>
<evidence type="ECO:0000259" key="6">
    <source>
        <dbReference type="Pfam" id="PF25989"/>
    </source>
</evidence>
<dbReference type="Gene3D" id="2.40.30.170">
    <property type="match status" value="1"/>
</dbReference>
<dbReference type="InterPro" id="IPR058792">
    <property type="entry name" value="Beta-barrel_RND_2"/>
</dbReference>
<feature type="signal peptide" evidence="3">
    <location>
        <begin position="1"/>
        <end position="19"/>
    </location>
</feature>
<dbReference type="GO" id="GO:1990281">
    <property type="term" value="C:efflux pump complex"/>
    <property type="evidence" value="ECO:0007669"/>
    <property type="project" value="TreeGrafter"/>
</dbReference>
<feature type="domain" description="CusB-like beta-barrel" evidence="5">
    <location>
        <begin position="214"/>
        <end position="280"/>
    </location>
</feature>
<dbReference type="RefSeq" id="WP_036107483.1">
    <property type="nucleotide sequence ID" value="NZ_JAJA02000001.1"/>
</dbReference>
<gene>
    <name evidence="7" type="ORF">AZ78_0452</name>
</gene>
<evidence type="ECO:0000313" key="8">
    <source>
        <dbReference type="Proteomes" id="UP000023435"/>
    </source>
</evidence>
<dbReference type="Proteomes" id="UP000023435">
    <property type="component" value="Unassembled WGS sequence"/>
</dbReference>
<feature type="domain" description="YknX-like C-terminal permuted SH3-like" evidence="6">
    <location>
        <begin position="286"/>
        <end position="355"/>
    </location>
</feature>
<dbReference type="Gene3D" id="1.10.287.470">
    <property type="entry name" value="Helix hairpin bin"/>
    <property type="match status" value="1"/>
</dbReference>
<evidence type="ECO:0000256" key="2">
    <source>
        <dbReference type="SAM" id="Coils"/>
    </source>
</evidence>
<dbReference type="Pfam" id="PF25954">
    <property type="entry name" value="Beta-barrel_RND_2"/>
    <property type="match status" value="1"/>
</dbReference>
<dbReference type="Pfam" id="PF25989">
    <property type="entry name" value="YknX_C"/>
    <property type="match status" value="1"/>
</dbReference>
<dbReference type="PROSITE" id="PS51257">
    <property type="entry name" value="PROKAR_LIPOPROTEIN"/>
    <property type="match status" value="1"/>
</dbReference>